<dbReference type="Pfam" id="PF08501">
    <property type="entry name" value="Shikimate_dh_N"/>
    <property type="match status" value="1"/>
</dbReference>
<dbReference type="CDD" id="cd00502">
    <property type="entry name" value="DHQase_I"/>
    <property type="match status" value="1"/>
</dbReference>
<dbReference type="SUPFAM" id="SSF51735">
    <property type="entry name" value="NAD(P)-binding Rossmann-fold domains"/>
    <property type="match status" value="1"/>
</dbReference>
<dbReference type="InterPro" id="IPR001381">
    <property type="entry name" value="DHquinase_I"/>
</dbReference>
<dbReference type="GO" id="GO:0019632">
    <property type="term" value="P:shikimate metabolic process"/>
    <property type="evidence" value="ECO:0007669"/>
    <property type="project" value="TreeGrafter"/>
</dbReference>
<evidence type="ECO:0000259" key="2">
    <source>
        <dbReference type="Pfam" id="PF08501"/>
    </source>
</evidence>
<dbReference type="InterPro" id="IPR022893">
    <property type="entry name" value="Shikimate_DH_fam"/>
</dbReference>
<evidence type="ECO:0000313" key="5">
    <source>
        <dbReference type="RefSeq" id="XP_021282918.1"/>
    </source>
</evidence>
<dbReference type="Gene3D" id="3.40.50.10860">
    <property type="entry name" value="Leucine Dehydrogenase, chain A, domain 1"/>
    <property type="match status" value="1"/>
</dbReference>
<organism evidence="4 6">
    <name type="scientific">Herrania umbratica</name>
    <dbReference type="NCBI Taxonomy" id="108875"/>
    <lineage>
        <taxon>Eukaryota</taxon>
        <taxon>Viridiplantae</taxon>
        <taxon>Streptophyta</taxon>
        <taxon>Embryophyta</taxon>
        <taxon>Tracheophyta</taxon>
        <taxon>Spermatophyta</taxon>
        <taxon>Magnoliopsida</taxon>
        <taxon>eudicotyledons</taxon>
        <taxon>Gunneridae</taxon>
        <taxon>Pentapetalae</taxon>
        <taxon>rosids</taxon>
        <taxon>malvids</taxon>
        <taxon>Malvales</taxon>
        <taxon>Malvaceae</taxon>
        <taxon>Byttnerioideae</taxon>
        <taxon>Herrania</taxon>
    </lineage>
</organism>
<dbReference type="PANTHER" id="PTHR21089">
    <property type="entry name" value="SHIKIMATE DEHYDROGENASE"/>
    <property type="match status" value="1"/>
</dbReference>
<sequence>MGGTGMLNNSTMICALLMAQSVEQMVKDMHQAKAEGAQLVEIRLDYIKNFQPHQDIQIILKNKPLPVIIVYRRLQLEKCLVFAHFRSQDCMPKWEGGQYEGDENSRLEALCLAREMGADYIDFELKVASDLTREQKMKNDNATKVIVSHNIDGMTPKDEELSNLAASIRATGADIIKVVVNIADITEIAKIFHLLSHCQVPIIAYSVGERGLISQLLCPKFGGFLAYGSIVGHSLPGMPSLYSLRHTYKLDYLNSETKVFGLVSKPVGHSKGPLLHNPTLRHENFNGVYVPMFVDNLEEFFSIYSSPDFAGFSVGFPYKEAVVEYCHEVHPLAESIGAVNTIVRRPCDGKLIGYNTDCEAAITAIEDALKEKRCSSNEVSSGTPLSGKLFVLVGAGGAGRALAFGAKSRGSRIVIFDIDFERAKSLACAVSGEARVFEEVVNFQPEKGAILANATPLGMHPNTDQRIPVAESTLGDYELVFDAVYTPRKTKLLKDAEAAGAIIVGGVEMFLRQAIGQFNLFTGHEAPTELMREIIMANF</sequence>
<evidence type="ECO:0000259" key="3">
    <source>
        <dbReference type="Pfam" id="PF18317"/>
    </source>
</evidence>
<keyword evidence="1" id="KW-0732">Signal</keyword>
<evidence type="ECO:0000313" key="4">
    <source>
        <dbReference type="Proteomes" id="UP000504621"/>
    </source>
</evidence>
<dbReference type="GO" id="GO:0004764">
    <property type="term" value="F:shikimate 3-dehydrogenase (NADP+) activity"/>
    <property type="evidence" value="ECO:0007669"/>
    <property type="project" value="InterPro"/>
</dbReference>
<dbReference type="SUPFAM" id="SSF51569">
    <property type="entry name" value="Aldolase"/>
    <property type="match status" value="1"/>
</dbReference>
<dbReference type="InterPro" id="IPR013785">
    <property type="entry name" value="Aldolase_TIM"/>
</dbReference>
<dbReference type="InterPro" id="IPR013708">
    <property type="entry name" value="Shikimate_DH-bd_N"/>
</dbReference>
<dbReference type="RefSeq" id="XP_021282918.1">
    <property type="nucleotide sequence ID" value="XM_021427243.1"/>
</dbReference>
<feature type="signal peptide" evidence="1">
    <location>
        <begin position="1"/>
        <end position="24"/>
    </location>
</feature>
<dbReference type="HAMAP" id="MF_00222">
    <property type="entry name" value="Shikimate_DH_AroE"/>
    <property type="match status" value="1"/>
</dbReference>
<dbReference type="InterPro" id="IPR036291">
    <property type="entry name" value="NAD(P)-bd_dom_sf"/>
</dbReference>
<dbReference type="FunFam" id="3.20.20.70:FF:000142">
    <property type="entry name" value="bifunctional 3-dehydroquinate dehydratase/shikimate dehydrogenase, chloroplastic"/>
    <property type="match status" value="1"/>
</dbReference>
<dbReference type="FunFam" id="3.40.50.720:FF:000172">
    <property type="entry name" value="Bifunctional 3-dehydroquinate dehydratase/shikimate dehydrogenase, chloroplastic"/>
    <property type="match status" value="1"/>
</dbReference>
<name>A0A6J1A881_9ROSI</name>
<protein>
    <submittedName>
        <fullName evidence="5 6">Bifunctional 3-dehydroquinate dehydratase/shikimate dehydrogenase, chloroplastic-like isoform X1</fullName>
    </submittedName>
</protein>
<evidence type="ECO:0000256" key="1">
    <source>
        <dbReference type="SAM" id="SignalP"/>
    </source>
</evidence>
<keyword evidence="4" id="KW-1185">Reference proteome</keyword>
<dbReference type="AlphaFoldDB" id="A0A6J1A881"/>
<accession>A0A6J1A881</accession>
<dbReference type="Pfam" id="PF18317">
    <property type="entry name" value="SDH_C"/>
    <property type="match status" value="1"/>
</dbReference>
<dbReference type="InterPro" id="IPR041121">
    <property type="entry name" value="SDH_C"/>
</dbReference>
<dbReference type="RefSeq" id="XP_021282919.1">
    <property type="nucleotide sequence ID" value="XM_021427244.1"/>
</dbReference>
<evidence type="ECO:0000313" key="6">
    <source>
        <dbReference type="RefSeq" id="XP_021282919.1"/>
    </source>
</evidence>
<dbReference type="GO" id="GO:0003855">
    <property type="term" value="F:3-dehydroquinate dehydratase activity"/>
    <property type="evidence" value="ECO:0007669"/>
    <property type="project" value="InterPro"/>
</dbReference>
<dbReference type="GO" id="GO:0009423">
    <property type="term" value="P:chorismate biosynthetic process"/>
    <property type="evidence" value="ECO:0007669"/>
    <property type="project" value="TreeGrafter"/>
</dbReference>
<proteinExistence type="inferred from homology"/>
<feature type="chain" id="PRO_5044638284" evidence="1">
    <location>
        <begin position="25"/>
        <end position="539"/>
    </location>
</feature>
<dbReference type="Pfam" id="PF01487">
    <property type="entry name" value="DHquinase_I"/>
    <property type="match status" value="1"/>
</dbReference>
<dbReference type="GeneID" id="110415559"/>
<feature type="domain" description="Shikimate dehydrogenase substrate binding N-terminal" evidence="2">
    <location>
        <begin position="262"/>
        <end position="342"/>
    </location>
</feature>
<dbReference type="Proteomes" id="UP000504621">
    <property type="component" value="Unplaced"/>
</dbReference>
<feature type="domain" description="SDH C-terminal" evidence="3">
    <location>
        <begin position="506"/>
        <end position="535"/>
    </location>
</feature>
<dbReference type="Gene3D" id="3.20.20.70">
    <property type="entry name" value="Aldolase class I"/>
    <property type="match status" value="1"/>
</dbReference>
<dbReference type="InterPro" id="IPR046346">
    <property type="entry name" value="Aminoacid_DH-like_N_sf"/>
</dbReference>
<reference evidence="5 6" key="1">
    <citation type="submission" date="2025-04" db="UniProtKB">
        <authorList>
            <consortium name="RefSeq"/>
        </authorList>
    </citation>
    <scope>IDENTIFICATION</scope>
    <source>
        <tissue evidence="5 6">Leaf</tissue>
    </source>
</reference>
<dbReference type="SUPFAM" id="SSF53223">
    <property type="entry name" value="Aminoacid dehydrogenase-like, N-terminal domain"/>
    <property type="match status" value="1"/>
</dbReference>
<gene>
    <name evidence="5 6" type="primary">LOC110415559</name>
</gene>
<dbReference type="Gene3D" id="3.40.50.720">
    <property type="entry name" value="NAD(P)-binding Rossmann-like Domain"/>
    <property type="match status" value="1"/>
</dbReference>
<dbReference type="OrthoDB" id="204377at2759"/>
<dbReference type="PANTHER" id="PTHR21089:SF10">
    <property type="entry name" value="BIFUNCTIONAL 3-DEHYDROQUINATE DEHYDRATASE_SHIKIMATE DEHYDROGENASE, CHLOROPLASTIC-LIKE ISOFORM X1"/>
    <property type="match status" value="1"/>
</dbReference>
<dbReference type="CDD" id="cd01065">
    <property type="entry name" value="NAD_bind_Shikimate_DH"/>
    <property type="match status" value="1"/>
</dbReference>